<evidence type="ECO:0000259" key="2">
    <source>
        <dbReference type="Pfam" id="PF14372"/>
    </source>
</evidence>
<dbReference type="GO" id="GO:0046983">
    <property type="term" value="F:protein dimerization activity"/>
    <property type="evidence" value="ECO:0007669"/>
    <property type="project" value="InterPro"/>
</dbReference>
<name>A0A2Z7B0L2_9LAMI</name>
<accession>A0A2Z7B0L2</accession>
<dbReference type="Pfam" id="PF14372">
    <property type="entry name" value="hAT-like_RNase-H"/>
    <property type="match status" value="1"/>
</dbReference>
<sequence length="239" mass="27306">MCIGCVLDPRCKMRVLEFIFPTLYPDAVARDNVTNVRNILSAIFKEYVDATIENLQESSNLESQGSNHIRTRAENSSGSSSGWFEFSSFLRETEMLHPEKSELDIYLEEGCHLFNPEEQFDALSWWKLNTYKFRILSSLARDVLAIPITTVASEATFSAGSRVIDKYRFGWKAGMWLAGRLEWSEEFGCTQLAGRVFLPIYFLNVLAGRLECGWLEGWNGVKSLAAPSWLEGFFYPFIF</sequence>
<feature type="domain" description="HAT C-terminal dimerisation" evidence="1">
    <location>
        <begin position="102"/>
        <end position="170"/>
    </location>
</feature>
<gene>
    <name evidence="3" type="ORF">F511_36816</name>
</gene>
<feature type="domain" description="hAT-like transposase RNase-H fold" evidence="2">
    <location>
        <begin position="1"/>
        <end position="47"/>
    </location>
</feature>
<evidence type="ECO:0000313" key="3">
    <source>
        <dbReference type="EMBL" id="KZV27852.1"/>
    </source>
</evidence>
<dbReference type="Proteomes" id="UP000250235">
    <property type="component" value="Unassembled WGS sequence"/>
</dbReference>
<dbReference type="PANTHER" id="PTHR23272:SF183">
    <property type="entry name" value="ZINC FINGER BED DOMAIN-CONTAINING PROTEIN RICESLEEPER 1-LIKE"/>
    <property type="match status" value="1"/>
</dbReference>
<dbReference type="EMBL" id="KV010265">
    <property type="protein sequence ID" value="KZV27852.1"/>
    <property type="molecule type" value="Genomic_DNA"/>
</dbReference>
<proteinExistence type="predicted"/>
<dbReference type="GO" id="GO:0003677">
    <property type="term" value="F:DNA binding"/>
    <property type="evidence" value="ECO:0007669"/>
    <property type="project" value="InterPro"/>
</dbReference>
<dbReference type="AlphaFoldDB" id="A0A2Z7B0L2"/>
<dbReference type="SUPFAM" id="SSF53098">
    <property type="entry name" value="Ribonuclease H-like"/>
    <property type="match status" value="1"/>
</dbReference>
<evidence type="ECO:0000313" key="4">
    <source>
        <dbReference type="Proteomes" id="UP000250235"/>
    </source>
</evidence>
<dbReference type="PANTHER" id="PTHR23272">
    <property type="entry name" value="BED FINGER-RELATED"/>
    <property type="match status" value="1"/>
</dbReference>
<reference evidence="3 4" key="1">
    <citation type="journal article" date="2015" name="Proc. Natl. Acad. Sci. U.S.A.">
        <title>The resurrection genome of Boea hygrometrica: A blueprint for survival of dehydration.</title>
        <authorList>
            <person name="Xiao L."/>
            <person name="Yang G."/>
            <person name="Zhang L."/>
            <person name="Yang X."/>
            <person name="Zhao S."/>
            <person name="Ji Z."/>
            <person name="Zhou Q."/>
            <person name="Hu M."/>
            <person name="Wang Y."/>
            <person name="Chen M."/>
            <person name="Xu Y."/>
            <person name="Jin H."/>
            <person name="Xiao X."/>
            <person name="Hu G."/>
            <person name="Bao F."/>
            <person name="Hu Y."/>
            <person name="Wan P."/>
            <person name="Li L."/>
            <person name="Deng X."/>
            <person name="Kuang T."/>
            <person name="Xiang C."/>
            <person name="Zhu J.K."/>
            <person name="Oliver M.J."/>
            <person name="He Y."/>
        </authorList>
    </citation>
    <scope>NUCLEOTIDE SEQUENCE [LARGE SCALE GENOMIC DNA]</scope>
    <source>
        <strain evidence="4">cv. XS01</strain>
    </source>
</reference>
<evidence type="ECO:0000259" key="1">
    <source>
        <dbReference type="Pfam" id="PF05699"/>
    </source>
</evidence>
<protein>
    <submittedName>
        <fullName evidence="3">Zinc finger BED domain-containing protein RICESLEEPER 2-like</fullName>
    </submittedName>
</protein>
<dbReference type="InterPro" id="IPR012337">
    <property type="entry name" value="RNaseH-like_sf"/>
</dbReference>
<dbReference type="InterPro" id="IPR008906">
    <property type="entry name" value="HATC_C_dom"/>
</dbReference>
<organism evidence="3 4">
    <name type="scientific">Dorcoceras hygrometricum</name>
    <dbReference type="NCBI Taxonomy" id="472368"/>
    <lineage>
        <taxon>Eukaryota</taxon>
        <taxon>Viridiplantae</taxon>
        <taxon>Streptophyta</taxon>
        <taxon>Embryophyta</taxon>
        <taxon>Tracheophyta</taxon>
        <taxon>Spermatophyta</taxon>
        <taxon>Magnoliopsida</taxon>
        <taxon>eudicotyledons</taxon>
        <taxon>Gunneridae</taxon>
        <taxon>Pentapetalae</taxon>
        <taxon>asterids</taxon>
        <taxon>lamiids</taxon>
        <taxon>Lamiales</taxon>
        <taxon>Gesneriaceae</taxon>
        <taxon>Didymocarpoideae</taxon>
        <taxon>Trichosporeae</taxon>
        <taxon>Loxocarpinae</taxon>
        <taxon>Dorcoceras</taxon>
    </lineage>
</organism>
<dbReference type="InterPro" id="IPR025525">
    <property type="entry name" value="hAT-like_transposase_RNase-H"/>
</dbReference>
<dbReference type="OrthoDB" id="1721065at2759"/>
<keyword evidence="4" id="KW-1185">Reference proteome</keyword>
<dbReference type="Pfam" id="PF05699">
    <property type="entry name" value="Dimer_Tnp_hAT"/>
    <property type="match status" value="1"/>
</dbReference>